<keyword evidence="3" id="KW-0238">DNA-binding</keyword>
<proteinExistence type="inferred from homology"/>
<dbReference type="InterPro" id="IPR011010">
    <property type="entry name" value="DNA_brk_join_enz"/>
</dbReference>
<dbReference type="GO" id="GO:0015074">
    <property type="term" value="P:DNA integration"/>
    <property type="evidence" value="ECO:0007669"/>
    <property type="project" value="UniProtKB-KW"/>
</dbReference>
<evidence type="ECO:0000313" key="6">
    <source>
        <dbReference type="EMBL" id="XBH17619.1"/>
    </source>
</evidence>
<dbReference type="PANTHER" id="PTHR30349:SF41">
    <property type="entry name" value="INTEGRASE_RECOMBINASE PROTEIN MJ0367-RELATED"/>
    <property type="match status" value="1"/>
</dbReference>
<keyword evidence="4" id="KW-0233">DNA recombination</keyword>
<dbReference type="CDD" id="cd01189">
    <property type="entry name" value="INT_ICEBs1_C_like"/>
    <property type="match status" value="1"/>
</dbReference>
<name>A0AAU7DJU3_9BACT</name>
<organism evidence="6">
    <name type="scientific">Telmatobacter sp. DSM 110680</name>
    <dbReference type="NCBI Taxonomy" id="3036704"/>
    <lineage>
        <taxon>Bacteria</taxon>
        <taxon>Pseudomonadati</taxon>
        <taxon>Acidobacteriota</taxon>
        <taxon>Terriglobia</taxon>
        <taxon>Terriglobales</taxon>
        <taxon>Acidobacteriaceae</taxon>
        <taxon>Telmatobacter</taxon>
    </lineage>
</organism>
<comment type="similarity">
    <text evidence="1">Belongs to the 'phage' integrase family.</text>
</comment>
<dbReference type="InterPro" id="IPR050090">
    <property type="entry name" value="Tyrosine_recombinase_XerCD"/>
</dbReference>
<dbReference type="GO" id="GO:0006310">
    <property type="term" value="P:DNA recombination"/>
    <property type="evidence" value="ECO:0007669"/>
    <property type="project" value="UniProtKB-KW"/>
</dbReference>
<dbReference type="InterPro" id="IPR010998">
    <property type="entry name" value="Integrase_recombinase_N"/>
</dbReference>
<dbReference type="GO" id="GO:0003677">
    <property type="term" value="F:DNA binding"/>
    <property type="evidence" value="ECO:0007669"/>
    <property type="project" value="UniProtKB-KW"/>
</dbReference>
<dbReference type="PANTHER" id="PTHR30349">
    <property type="entry name" value="PHAGE INTEGRASE-RELATED"/>
    <property type="match status" value="1"/>
</dbReference>
<dbReference type="Gene3D" id="1.10.150.130">
    <property type="match status" value="1"/>
</dbReference>
<feature type="domain" description="Tyr recombinase" evidence="5">
    <location>
        <begin position="201"/>
        <end position="385"/>
    </location>
</feature>
<evidence type="ECO:0000256" key="1">
    <source>
        <dbReference type="ARBA" id="ARBA00008857"/>
    </source>
</evidence>
<keyword evidence="2" id="KW-0229">DNA integration</keyword>
<gene>
    <name evidence="6" type="ORF">P8935_24010</name>
</gene>
<dbReference type="Pfam" id="PF14659">
    <property type="entry name" value="Phage_int_SAM_3"/>
    <property type="match status" value="1"/>
</dbReference>
<dbReference type="SUPFAM" id="SSF56349">
    <property type="entry name" value="DNA breaking-rejoining enzymes"/>
    <property type="match status" value="1"/>
</dbReference>
<dbReference type="RefSeq" id="WP_348262843.1">
    <property type="nucleotide sequence ID" value="NZ_CP121196.1"/>
</dbReference>
<dbReference type="PROSITE" id="PS51898">
    <property type="entry name" value="TYR_RECOMBINASE"/>
    <property type="match status" value="1"/>
</dbReference>
<reference evidence="6" key="1">
    <citation type="submission" date="2023-03" db="EMBL/GenBank/DDBJ databases">
        <title>Edaphobacter sp.</title>
        <authorList>
            <person name="Huber K.J."/>
            <person name="Papendorf J."/>
            <person name="Pilke C."/>
            <person name="Bunk B."/>
            <person name="Sproeer C."/>
            <person name="Pester M."/>
        </authorList>
    </citation>
    <scope>NUCLEOTIDE SEQUENCE</scope>
    <source>
        <strain evidence="6">DSM 110680</strain>
    </source>
</reference>
<evidence type="ECO:0000256" key="3">
    <source>
        <dbReference type="ARBA" id="ARBA00023125"/>
    </source>
</evidence>
<dbReference type="Pfam" id="PF00589">
    <property type="entry name" value="Phage_integrase"/>
    <property type="match status" value="1"/>
</dbReference>
<dbReference type="InterPro" id="IPR013762">
    <property type="entry name" value="Integrase-like_cat_sf"/>
</dbReference>
<protein>
    <submittedName>
        <fullName evidence="6">Site-specific integrase</fullName>
    </submittedName>
</protein>
<sequence length="393" mass="45526">MNAPMASSLKYLDLTGICPDVKPRRVLVRERYQDVTVKDFGDKWRIDYWDYTTTPRTKRGKKWSKKYVPTKREAQKRADEFMEQVNERNNSPQLCSNDGDTFSSLAKMYREKISCHLKNSTRMNYDFYLDTYLIPKFGDTRLNRIRRVAVQDFVNAQTNLAPKTIRNLHGCFRVVLNEGKRWGLLKENPVVGVRLPRLIRRQRSLMTPADIRKVLEALPSPTNAIATLMINGSLRFGEVAALRWKRILPDRIQIQERFYEGEFDDTKTDAGDREIPLNAAIKKCLEAAWKNTKYRKPNDLVFCAGNGAPLNRRNLLKRHLKPTLEKLNLPHCTFHDLRRLHSSLSMRTGASPEVTRDNMGHSTVDVTQNIYTGTWWEQRAAAVEGISNLIWGK</sequence>
<accession>A0AAU7DJU3</accession>
<evidence type="ECO:0000259" key="5">
    <source>
        <dbReference type="PROSITE" id="PS51898"/>
    </source>
</evidence>
<evidence type="ECO:0000256" key="4">
    <source>
        <dbReference type="ARBA" id="ARBA00023172"/>
    </source>
</evidence>
<dbReference type="Gene3D" id="1.10.443.10">
    <property type="entry name" value="Intergrase catalytic core"/>
    <property type="match status" value="1"/>
</dbReference>
<evidence type="ECO:0000256" key="2">
    <source>
        <dbReference type="ARBA" id="ARBA00022908"/>
    </source>
</evidence>
<dbReference type="InterPro" id="IPR004107">
    <property type="entry name" value="Integrase_SAM-like_N"/>
</dbReference>
<dbReference type="EMBL" id="CP121196">
    <property type="protein sequence ID" value="XBH17619.1"/>
    <property type="molecule type" value="Genomic_DNA"/>
</dbReference>
<dbReference type="AlphaFoldDB" id="A0AAU7DJU3"/>
<dbReference type="InterPro" id="IPR002104">
    <property type="entry name" value="Integrase_catalytic"/>
</dbReference>